<dbReference type="Gene3D" id="2.40.50.140">
    <property type="entry name" value="Nucleic acid-binding proteins"/>
    <property type="match status" value="1"/>
</dbReference>
<organism evidence="8 9">
    <name type="scientific">Cymbomonas tetramitiformis</name>
    <dbReference type="NCBI Taxonomy" id="36881"/>
    <lineage>
        <taxon>Eukaryota</taxon>
        <taxon>Viridiplantae</taxon>
        <taxon>Chlorophyta</taxon>
        <taxon>Pyramimonadophyceae</taxon>
        <taxon>Pyramimonadales</taxon>
        <taxon>Pyramimonadaceae</taxon>
        <taxon>Cymbomonas</taxon>
    </lineage>
</organism>
<proteinExistence type="inferred from homology"/>
<dbReference type="GO" id="GO:0000932">
    <property type="term" value="C:P-body"/>
    <property type="evidence" value="ECO:0007669"/>
    <property type="project" value="TreeGrafter"/>
</dbReference>
<feature type="domain" description="S1 motif" evidence="6">
    <location>
        <begin position="79"/>
        <end position="148"/>
    </location>
</feature>
<dbReference type="GO" id="GO:0005665">
    <property type="term" value="C:RNA polymerase II, core complex"/>
    <property type="evidence" value="ECO:0007669"/>
    <property type="project" value="TreeGrafter"/>
</dbReference>
<protein>
    <recommendedName>
        <fullName evidence="10">DNA-directed RNA polymerase II subunit RPB7</fullName>
    </recommendedName>
</protein>
<keyword evidence="3" id="KW-0240">DNA-directed RNA polymerase</keyword>
<dbReference type="GO" id="GO:0045948">
    <property type="term" value="P:positive regulation of translational initiation"/>
    <property type="evidence" value="ECO:0007669"/>
    <property type="project" value="TreeGrafter"/>
</dbReference>
<dbReference type="Gene3D" id="3.30.1490.120">
    <property type="entry name" value="RNA polymerase Rpb7-like, N-terminal domain"/>
    <property type="match status" value="1"/>
</dbReference>
<feature type="domain" description="RNA polymerase Rpb7-like N-terminal" evidence="7">
    <location>
        <begin position="11"/>
        <end position="64"/>
    </location>
</feature>
<dbReference type="GO" id="GO:0031369">
    <property type="term" value="F:translation initiation factor binding"/>
    <property type="evidence" value="ECO:0007669"/>
    <property type="project" value="TreeGrafter"/>
</dbReference>
<dbReference type="InterPro" id="IPR036898">
    <property type="entry name" value="RNA_pol_Rpb7-like_N_sf"/>
</dbReference>
<dbReference type="CDD" id="cd04329">
    <property type="entry name" value="RNAP_II_Rpb7_N"/>
    <property type="match status" value="1"/>
</dbReference>
<comment type="caution">
    <text evidence="8">The sequence shown here is derived from an EMBL/GenBank/DDBJ whole genome shotgun (WGS) entry which is preliminary data.</text>
</comment>
<dbReference type="Pfam" id="PF03876">
    <property type="entry name" value="SHS2_Rpb7-N"/>
    <property type="match status" value="1"/>
</dbReference>
<evidence type="ECO:0000256" key="4">
    <source>
        <dbReference type="ARBA" id="ARBA00023163"/>
    </source>
</evidence>
<accession>A0AAE0C0I2</accession>
<evidence type="ECO:0000256" key="3">
    <source>
        <dbReference type="ARBA" id="ARBA00022478"/>
    </source>
</evidence>
<dbReference type="FunFam" id="2.40.50.140:FF:000043">
    <property type="entry name" value="DNA-directed RNA polymerase II subunit RPB7"/>
    <property type="match status" value="1"/>
</dbReference>
<dbReference type="PANTHER" id="PTHR12709:SF4">
    <property type="entry name" value="DNA-DIRECTED RNA POLYMERASE II SUBUNIT RPB7"/>
    <property type="match status" value="1"/>
</dbReference>
<dbReference type="PANTHER" id="PTHR12709">
    <property type="entry name" value="DNA-DIRECTED RNA POLYMERASE II, III"/>
    <property type="match status" value="1"/>
</dbReference>
<sequence length="172" mass="19649">MFFQLTLEKEIMLHPRNFGPKMREVLKASLKQQVEGTCDGRHGYIVIVTRIHDTNPGVIVEGTGWAKFQVKYECIVFRPFKGEILECVVKEVTKFGFFAEAGPQQIFVSEYMIPSDYQFSSVDEACYISIDGMERIRKDSEVRLKVMGTCIENTEIKCIGSIKEDYLGLISD</sequence>
<evidence type="ECO:0000259" key="7">
    <source>
        <dbReference type="Pfam" id="PF03876"/>
    </source>
</evidence>
<evidence type="ECO:0008006" key="10">
    <source>
        <dbReference type="Google" id="ProtNLM"/>
    </source>
</evidence>
<dbReference type="AlphaFoldDB" id="A0AAE0C0I2"/>
<reference evidence="8 9" key="1">
    <citation type="journal article" date="2015" name="Genome Biol. Evol.">
        <title>Comparative Genomics of a Bacterivorous Green Alga Reveals Evolutionary Causalities and Consequences of Phago-Mixotrophic Mode of Nutrition.</title>
        <authorList>
            <person name="Burns J.A."/>
            <person name="Paasch A."/>
            <person name="Narechania A."/>
            <person name="Kim E."/>
        </authorList>
    </citation>
    <scope>NUCLEOTIDE SEQUENCE [LARGE SCALE GENOMIC DNA]</scope>
    <source>
        <strain evidence="8 9">PLY_AMNH</strain>
    </source>
</reference>
<dbReference type="InterPro" id="IPR005576">
    <property type="entry name" value="Rpb7-like_N"/>
</dbReference>
<dbReference type="InterPro" id="IPR003029">
    <property type="entry name" value="S1_domain"/>
</dbReference>
<dbReference type="Pfam" id="PF00575">
    <property type="entry name" value="S1"/>
    <property type="match status" value="1"/>
</dbReference>
<dbReference type="SUPFAM" id="SSF88798">
    <property type="entry name" value="N-terminal, heterodimerisation domain of RBP7 (RpoE)"/>
    <property type="match status" value="1"/>
</dbReference>
<gene>
    <name evidence="8" type="ORF">CYMTET_44912</name>
</gene>
<keyword evidence="5" id="KW-0539">Nucleus</keyword>
<comment type="subcellular location">
    <subcellularLocation>
        <location evidence="1">Nucleus</location>
    </subcellularLocation>
</comment>
<evidence type="ECO:0000313" key="9">
    <source>
        <dbReference type="Proteomes" id="UP001190700"/>
    </source>
</evidence>
<dbReference type="Proteomes" id="UP001190700">
    <property type="component" value="Unassembled WGS sequence"/>
</dbReference>
<dbReference type="FunFam" id="3.30.1490.120:FF:000001">
    <property type="entry name" value="DNA-directed RNA polymerase II subunit RPB7"/>
    <property type="match status" value="1"/>
</dbReference>
<evidence type="ECO:0000259" key="6">
    <source>
        <dbReference type="Pfam" id="PF00575"/>
    </source>
</evidence>
<evidence type="ECO:0000256" key="5">
    <source>
        <dbReference type="ARBA" id="ARBA00023242"/>
    </source>
</evidence>
<dbReference type="GO" id="GO:0006367">
    <property type="term" value="P:transcription initiation at RNA polymerase II promoter"/>
    <property type="evidence" value="ECO:0007669"/>
    <property type="project" value="TreeGrafter"/>
</dbReference>
<dbReference type="EMBL" id="LGRX02030570">
    <property type="protein sequence ID" value="KAK3245524.1"/>
    <property type="molecule type" value="Genomic_DNA"/>
</dbReference>
<evidence type="ECO:0000256" key="1">
    <source>
        <dbReference type="ARBA" id="ARBA00004123"/>
    </source>
</evidence>
<evidence type="ECO:0000256" key="2">
    <source>
        <dbReference type="ARBA" id="ARBA00009307"/>
    </source>
</evidence>
<comment type="similarity">
    <text evidence="2">Belongs to the eukaryotic RPB7/RPC8 RNA polymerase subunit family.</text>
</comment>
<dbReference type="SUPFAM" id="SSF50249">
    <property type="entry name" value="Nucleic acid-binding proteins"/>
    <property type="match status" value="1"/>
</dbReference>
<dbReference type="InterPro" id="IPR045113">
    <property type="entry name" value="Rpb7-like"/>
</dbReference>
<dbReference type="GO" id="GO:0003697">
    <property type="term" value="F:single-stranded DNA binding"/>
    <property type="evidence" value="ECO:0007669"/>
    <property type="project" value="TreeGrafter"/>
</dbReference>
<dbReference type="InterPro" id="IPR012340">
    <property type="entry name" value="NA-bd_OB-fold"/>
</dbReference>
<keyword evidence="4" id="KW-0804">Transcription</keyword>
<keyword evidence="9" id="KW-1185">Reference proteome</keyword>
<dbReference type="GO" id="GO:0003727">
    <property type="term" value="F:single-stranded RNA binding"/>
    <property type="evidence" value="ECO:0007669"/>
    <property type="project" value="TreeGrafter"/>
</dbReference>
<evidence type="ECO:0000313" key="8">
    <source>
        <dbReference type="EMBL" id="KAK3245524.1"/>
    </source>
</evidence>
<dbReference type="GO" id="GO:0060213">
    <property type="term" value="P:positive regulation of nuclear-transcribed mRNA poly(A) tail shortening"/>
    <property type="evidence" value="ECO:0007669"/>
    <property type="project" value="TreeGrafter"/>
</dbReference>
<name>A0AAE0C0I2_9CHLO</name>